<evidence type="ECO:0000313" key="5">
    <source>
        <dbReference type="Proteomes" id="UP000037460"/>
    </source>
</evidence>
<organism evidence="4 5">
    <name type="scientific">Chrysochromulina tobinii</name>
    <dbReference type="NCBI Taxonomy" id="1460289"/>
    <lineage>
        <taxon>Eukaryota</taxon>
        <taxon>Haptista</taxon>
        <taxon>Haptophyta</taxon>
        <taxon>Prymnesiophyceae</taxon>
        <taxon>Prymnesiales</taxon>
        <taxon>Chrysochromulinaceae</taxon>
        <taxon>Chrysochromulina</taxon>
    </lineage>
</organism>
<reference evidence="5" key="1">
    <citation type="journal article" date="2015" name="PLoS Genet.">
        <title>Genome Sequence and Transcriptome Analyses of Chrysochromulina tobin: Metabolic Tools for Enhanced Algal Fitness in the Prominent Order Prymnesiales (Haptophyceae).</title>
        <authorList>
            <person name="Hovde B.T."/>
            <person name="Deodato C.R."/>
            <person name="Hunsperger H.M."/>
            <person name="Ryken S.A."/>
            <person name="Yost W."/>
            <person name="Jha R.K."/>
            <person name="Patterson J."/>
            <person name="Monnat R.J. Jr."/>
            <person name="Barlow S.B."/>
            <person name="Starkenburg S.R."/>
            <person name="Cattolico R.A."/>
        </authorList>
    </citation>
    <scope>NUCLEOTIDE SEQUENCE</scope>
    <source>
        <strain evidence="5">CCMP291</strain>
    </source>
</reference>
<dbReference type="InterPro" id="IPR002110">
    <property type="entry name" value="Ankyrin_rpt"/>
</dbReference>
<comment type="caution">
    <text evidence="4">The sequence shown here is derived from an EMBL/GenBank/DDBJ whole genome shotgun (WGS) entry which is preliminary data.</text>
</comment>
<protein>
    <submittedName>
        <fullName evidence="4">Ankyrin domain protein</fullName>
    </submittedName>
</protein>
<dbReference type="Proteomes" id="UP000037460">
    <property type="component" value="Unassembled WGS sequence"/>
</dbReference>
<feature type="repeat" description="ANK" evidence="3">
    <location>
        <begin position="227"/>
        <end position="259"/>
    </location>
</feature>
<dbReference type="SUPFAM" id="SSF48403">
    <property type="entry name" value="Ankyrin repeat"/>
    <property type="match status" value="1"/>
</dbReference>
<sequence>MEDLCVSPLIQAVQRLDVHSVGALVAKGAKQRELDCGLHEVAVGDRESANCQKARLIIAKILVAKGALPDNRQHGCGGTPLHHSLAGGYIELVDYLVSCKADINAANRYGVHPLHIAVKREFVECIAYLMTRDDGAVMRGWRSKALYEVLSKGWSPTHASVGTAEAAEAREHVLRLLLDAEDGPRCLRVRNKDQVLPLHLAAGAGDAPGCALMLSYDPTLIGKRVRDEGTPLHTAAEKGHAEAVSLLLSAKADVEAHLSLNVDPRTPLHLAAEYAHEPCVSLLLNKGADPLAALPTGFLSQFKNYKSLSLQIRRASCHAAALASHFRDEGWMETVAVLDKAVAKRKAKILDEPTAAAAAAAEGRAGKKKTVSTLTAAEKKEILKATVAAEKDANGCPAAPPKADAIVELTPMPASSASPPPLVVSPAVVRASSVDLDEDDVRATGCNLRDSLEADQAGTEKVEGAVSGVDANLWETLLSTVIDEYGDDAPDGRPVGRS</sequence>
<proteinExistence type="predicted"/>
<keyword evidence="1" id="KW-0677">Repeat</keyword>
<keyword evidence="2 3" id="KW-0040">ANK repeat</keyword>
<evidence type="ECO:0000313" key="4">
    <source>
        <dbReference type="EMBL" id="KOO30754.1"/>
    </source>
</evidence>
<evidence type="ECO:0000256" key="1">
    <source>
        <dbReference type="ARBA" id="ARBA00022737"/>
    </source>
</evidence>
<dbReference type="SMART" id="SM00248">
    <property type="entry name" value="ANK"/>
    <property type="match status" value="7"/>
</dbReference>
<feature type="repeat" description="ANK" evidence="3">
    <location>
        <begin position="263"/>
        <end position="289"/>
    </location>
</feature>
<dbReference type="PANTHER" id="PTHR24198">
    <property type="entry name" value="ANKYRIN REPEAT AND PROTEIN KINASE DOMAIN-CONTAINING PROTEIN"/>
    <property type="match status" value="1"/>
</dbReference>
<dbReference type="Gene3D" id="1.25.40.20">
    <property type="entry name" value="Ankyrin repeat-containing domain"/>
    <property type="match status" value="2"/>
</dbReference>
<dbReference type="InterPro" id="IPR036770">
    <property type="entry name" value="Ankyrin_rpt-contain_sf"/>
</dbReference>
<dbReference type="PROSITE" id="PS50297">
    <property type="entry name" value="ANK_REP_REGION"/>
    <property type="match status" value="3"/>
</dbReference>
<keyword evidence="5" id="KW-1185">Reference proteome</keyword>
<dbReference type="AlphaFoldDB" id="A0A0M0JW04"/>
<dbReference type="PROSITE" id="PS50088">
    <property type="entry name" value="ANK_REPEAT"/>
    <property type="match status" value="3"/>
</dbReference>
<name>A0A0M0JW04_9EUKA</name>
<accession>A0A0M0JW04</accession>
<dbReference type="PANTHER" id="PTHR24198:SF165">
    <property type="entry name" value="ANKYRIN REPEAT-CONTAINING PROTEIN-RELATED"/>
    <property type="match status" value="1"/>
</dbReference>
<dbReference type="Pfam" id="PF12796">
    <property type="entry name" value="Ank_2"/>
    <property type="match status" value="2"/>
</dbReference>
<dbReference type="OrthoDB" id="194358at2759"/>
<evidence type="ECO:0000256" key="2">
    <source>
        <dbReference type="ARBA" id="ARBA00023043"/>
    </source>
</evidence>
<feature type="repeat" description="ANK" evidence="3">
    <location>
        <begin position="76"/>
        <end position="108"/>
    </location>
</feature>
<gene>
    <name evidence="4" type="ORF">Ctob_011574</name>
</gene>
<evidence type="ECO:0000256" key="3">
    <source>
        <dbReference type="PROSITE-ProRule" id="PRU00023"/>
    </source>
</evidence>
<dbReference type="EMBL" id="JWZX01002169">
    <property type="protein sequence ID" value="KOO30754.1"/>
    <property type="molecule type" value="Genomic_DNA"/>
</dbReference>